<name>A0A4Z2HUB0_9TELE</name>
<keyword evidence="2" id="KW-1185">Reference proteome</keyword>
<gene>
    <name evidence="1" type="ORF">EYF80_020547</name>
</gene>
<comment type="caution">
    <text evidence="1">The sequence shown here is derived from an EMBL/GenBank/DDBJ whole genome shotgun (WGS) entry which is preliminary data.</text>
</comment>
<dbReference type="AlphaFoldDB" id="A0A4Z2HUB0"/>
<evidence type="ECO:0000313" key="1">
    <source>
        <dbReference type="EMBL" id="TNN69230.1"/>
    </source>
</evidence>
<dbReference type="Proteomes" id="UP000314294">
    <property type="component" value="Unassembled WGS sequence"/>
</dbReference>
<protein>
    <submittedName>
        <fullName evidence="1">Uncharacterized protein</fullName>
    </submittedName>
</protein>
<organism evidence="1 2">
    <name type="scientific">Liparis tanakae</name>
    <name type="common">Tanaka's snailfish</name>
    <dbReference type="NCBI Taxonomy" id="230148"/>
    <lineage>
        <taxon>Eukaryota</taxon>
        <taxon>Metazoa</taxon>
        <taxon>Chordata</taxon>
        <taxon>Craniata</taxon>
        <taxon>Vertebrata</taxon>
        <taxon>Euteleostomi</taxon>
        <taxon>Actinopterygii</taxon>
        <taxon>Neopterygii</taxon>
        <taxon>Teleostei</taxon>
        <taxon>Neoteleostei</taxon>
        <taxon>Acanthomorphata</taxon>
        <taxon>Eupercaria</taxon>
        <taxon>Perciformes</taxon>
        <taxon>Cottioidei</taxon>
        <taxon>Cottales</taxon>
        <taxon>Liparidae</taxon>
        <taxon>Liparis</taxon>
    </lineage>
</organism>
<reference evidence="1 2" key="1">
    <citation type="submission" date="2019-03" db="EMBL/GenBank/DDBJ databases">
        <title>First draft genome of Liparis tanakae, snailfish: a comprehensive survey of snailfish specific genes.</title>
        <authorList>
            <person name="Kim W."/>
            <person name="Song I."/>
            <person name="Jeong J.-H."/>
            <person name="Kim D."/>
            <person name="Kim S."/>
            <person name="Ryu S."/>
            <person name="Song J.Y."/>
            <person name="Lee S.K."/>
        </authorList>
    </citation>
    <scope>NUCLEOTIDE SEQUENCE [LARGE SCALE GENOMIC DNA]</scope>
    <source>
        <tissue evidence="1">Muscle</tissue>
    </source>
</reference>
<proteinExistence type="predicted"/>
<sequence>MKECSAESIDPSGPPYAVYCSSSGVRVGWESRLDCSEVMGVLEWDHTLYFITDLYDSSTEARLLRQLLQRLGIWIVVLGKLALHHLQVHRANSSPVDSCLLHEKQAKQARWYTLPFARRTQSVEWMVRPQHAHQVPYLLRLVWLPSEVWHTLQERQRTCQHKSFT</sequence>
<dbReference type="EMBL" id="SRLO01000178">
    <property type="protein sequence ID" value="TNN69230.1"/>
    <property type="molecule type" value="Genomic_DNA"/>
</dbReference>
<evidence type="ECO:0000313" key="2">
    <source>
        <dbReference type="Proteomes" id="UP000314294"/>
    </source>
</evidence>
<accession>A0A4Z2HUB0</accession>